<feature type="transmembrane region" description="Helical" evidence="11">
    <location>
        <begin position="187"/>
        <end position="208"/>
    </location>
</feature>
<evidence type="ECO:0000256" key="2">
    <source>
        <dbReference type="ARBA" id="ARBA00008577"/>
    </source>
</evidence>
<gene>
    <name evidence="13" type="ORF">SCF082_LOCUS19862</name>
</gene>
<feature type="non-terminal residue" evidence="13">
    <location>
        <position position="1"/>
    </location>
</feature>
<feature type="compositionally biased region" description="Acidic residues" evidence="10">
    <location>
        <begin position="787"/>
        <end position="803"/>
    </location>
</feature>
<dbReference type="Proteomes" id="UP001642464">
    <property type="component" value="Unassembled WGS sequence"/>
</dbReference>
<keyword evidence="14" id="KW-1185">Reference proteome</keyword>
<organism evidence="13 14">
    <name type="scientific">Durusdinium trenchii</name>
    <dbReference type="NCBI Taxonomy" id="1381693"/>
    <lineage>
        <taxon>Eukaryota</taxon>
        <taxon>Sar</taxon>
        <taxon>Alveolata</taxon>
        <taxon>Dinophyceae</taxon>
        <taxon>Suessiales</taxon>
        <taxon>Symbiodiniaceae</taxon>
        <taxon>Durusdinium</taxon>
    </lineage>
</organism>
<name>A0ABP0KYJ3_9DINO</name>
<accession>A0ABP0KYJ3</accession>
<evidence type="ECO:0000313" key="14">
    <source>
        <dbReference type="Proteomes" id="UP001642464"/>
    </source>
</evidence>
<evidence type="ECO:0000256" key="1">
    <source>
        <dbReference type="ARBA" id="ARBA00004232"/>
    </source>
</evidence>
<feature type="compositionally biased region" description="Basic residues" evidence="10">
    <location>
        <begin position="824"/>
        <end position="833"/>
    </location>
</feature>
<reference evidence="13 14" key="1">
    <citation type="submission" date="2024-02" db="EMBL/GenBank/DDBJ databases">
        <authorList>
            <person name="Chen Y."/>
            <person name="Shah S."/>
            <person name="Dougan E. K."/>
            <person name="Thang M."/>
            <person name="Chan C."/>
        </authorList>
    </citation>
    <scope>NUCLEOTIDE SEQUENCE [LARGE SCALE GENOMIC DNA]</scope>
</reference>
<evidence type="ECO:0000256" key="4">
    <source>
        <dbReference type="ARBA" id="ARBA00022692"/>
    </source>
</evidence>
<dbReference type="SUPFAM" id="SSF51735">
    <property type="entry name" value="NAD(P)-binding Rossmann-fold domains"/>
    <property type="match status" value="1"/>
</dbReference>
<dbReference type="Pfam" id="PF06241">
    <property type="entry name" value="Castor_Poll_mid"/>
    <property type="match status" value="1"/>
</dbReference>
<dbReference type="InterPro" id="IPR003148">
    <property type="entry name" value="RCK_N"/>
</dbReference>
<evidence type="ECO:0000256" key="7">
    <source>
        <dbReference type="ARBA" id="ARBA00023136"/>
    </source>
</evidence>
<keyword evidence="8" id="KW-0539">Nucleus</keyword>
<evidence type="ECO:0000256" key="11">
    <source>
        <dbReference type="SAM" id="Phobius"/>
    </source>
</evidence>
<evidence type="ECO:0000256" key="8">
    <source>
        <dbReference type="ARBA" id="ARBA00023242"/>
    </source>
</evidence>
<comment type="similarity">
    <text evidence="2">Belongs to the castor/pollux (TC 1.A.1.23) family.</text>
</comment>
<keyword evidence="3" id="KW-0813">Transport</keyword>
<dbReference type="Gene3D" id="3.40.50.720">
    <property type="entry name" value="NAD(P)-binding Rossmann-like Domain"/>
    <property type="match status" value="1"/>
</dbReference>
<evidence type="ECO:0000256" key="10">
    <source>
        <dbReference type="SAM" id="MobiDB-lite"/>
    </source>
</evidence>
<dbReference type="EMBL" id="CAXAMM010013675">
    <property type="protein sequence ID" value="CAK9031960.1"/>
    <property type="molecule type" value="Genomic_DNA"/>
</dbReference>
<comment type="subcellular location">
    <subcellularLocation>
        <location evidence="1">Nucleus membrane</location>
        <topology evidence="1">Multi-pass membrane protein</topology>
    </subcellularLocation>
</comment>
<keyword evidence="4 11" id="KW-0812">Transmembrane</keyword>
<feature type="non-terminal residue" evidence="13">
    <location>
        <position position="985"/>
    </location>
</feature>
<dbReference type="InterPro" id="IPR010420">
    <property type="entry name" value="CASTOR/POLLUX/SYM8_dom"/>
</dbReference>
<evidence type="ECO:0000256" key="3">
    <source>
        <dbReference type="ARBA" id="ARBA00022448"/>
    </source>
</evidence>
<evidence type="ECO:0000313" key="13">
    <source>
        <dbReference type="EMBL" id="CAK9031960.1"/>
    </source>
</evidence>
<evidence type="ECO:0000259" key="12">
    <source>
        <dbReference type="PROSITE" id="PS51201"/>
    </source>
</evidence>
<feature type="region of interest" description="Disordered" evidence="10">
    <location>
        <begin position="58"/>
        <end position="87"/>
    </location>
</feature>
<proteinExistence type="inferred from homology"/>
<dbReference type="PANTHER" id="PTHR31563">
    <property type="entry name" value="ION CHANNEL POLLUX-RELATED"/>
    <property type="match status" value="1"/>
</dbReference>
<feature type="compositionally biased region" description="Acidic residues" evidence="10">
    <location>
        <begin position="498"/>
        <end position="507"/>
    </location>
</feature>
<keyword evidence="5 11" id="KW-1133">Transmembrane helix</keyword>
<dbReference type="PANTHER" id="PTHR31563:SF10">
    <property type="entry name" value="ION CHANNEL POLLUX-RELATED"/>
    <property type="match status" value="1"/>
</dbReference>
<sequence>STAAAGRAGALEALLPSAATVVSAVHLAVFCAVMGGVMMVLRNELSLARLNRSNATGTEWDGAAEADDRKADAPEDEGDAAARDETLSVASSSKEVERIQEQISRTLRFDVKEFAFYRMDYLLSNWASAKPVALLLATYLLIMSGAMLYFSLCDDEEITFGEAVWVSWTFVADPGTHAEERSSLARAVALLLTIGGMLIFALMIGIIADGVSDLLDDLKKGRSRVIESGHTLLLGWSDKVIPTIRELAIANESEGGGVVVLLTERDKEEMEQDLSSALNHESLMGTVVICRSGSPLIMNNLLKVSAQTAKSVIVFSDPEVDADESDARAVRIVMSLTGIHVRAHIVVEMCDVDNRELVHLVGQGMVETVVAHDIIGRLMIQCARQPGLAQILEQLLGFAGDEFYLAEWPCLTGMSFLDASFTFDQAVPIGVKPADPELAARQLQMLGEKGGVLQAAMRAGRQAKPGKSTSSPRPRANPRSDDNSGDSEQYNNSSGNLDGEDPDENEFSDALGYAQDDGGVSGSELSAGSWGIDAGGEPQEEQGKRANSVSSVFGSGPRTMLLNPPDEYIIQEGDQILVIAEDDDSYEASEGGPPSEAAITARMSVNEQHPMAVERFPEKLLFCGWRRDLDDMISELDKLVTQGSELYLMCTLPQKTREKRLTEANKLDIHSLKNLRIIHTVGNPVLRRHLEGLELQEFSSILILADEAFETNMQTADSRSLASLLLIRDIIKRRYEFGGEYNSTTDFLAGPSPLQLHNNTAVYNGDPGASEGNAGSGADDLGTMSPLDEESGSSSNDDLEDLITDIQKGRIKAANASSGSPSPSRKRTRMRRRTTNEQRQTIRRSWCPRNHVSEKQEKGTIIISEILDSRTKSLISVAQVSDYVMSNEIVACAMAMVAEDRAINTVLTELLSASGCEVQVRSCLEYCVEGENLDFWTIMARARKRFEVAIGYKSSRDPSAVVNPRNKAKLRRWHRGDTIVVLTSG</sequence>
<feature type="region of interest" description="Disordered" evidence="10">
    <location>
        <begin position="758"/>
        <end position="840"/>
    </location>
</feature>
<evidence type="ECO:0000256" key="9">
    <source>
        <dbReference type="ARBA" id="ARBA00023303"/>
    </source>
</evidence>
<feature type="transmembrane region" description="Helical" evidence="11">
    <location>
        <begin position="21"/>
        <end position="41"/>
    </location>
</feature>
<keyword evidence="6" id="KW-0406">Ion transport</keyword>
<feature type="domain" description="RCK N-terminal" evidence="12">
    <location>
        <begin position="228"/>
        <end position="370"/>
    </location>
</feature>
<dbReference type="InterPro" id="IPR036291">
    <property type="entry name" value="NAD(P)-bd_dom_sf"/>
</dbReference>
<keyword evidence="9" id="KW-0407">Ion channel</keyword>
<dbReference type="InterPro" id="IPR044849">
    <property type="entry name" value="CASTOR/POLLUX/SYM8-like"/>
</dbReference>
<evidence type="ECO:0000256" key="5">
    <source>
        <dbReference type="ARBA" id="ARBA00022989"/>
    </source>
</evidence>
<feature type="compositionally biased region" description="Polar residues" evidence="10">
    <location>
        <begin position="486"/>
        <end position="496"/>
    </location>
</feature>
<comment type="caution">
    <text evidence="13">The sequence shown here is derived from an EMBL/GenBank/DDBJ whole genome shotgun (WGS) entry which is preliminary data.</text>
</comment>
<dbReference type="PROSITE" id="PS51201">
    <property type="entry name" value="RCK_N"/>
    <property type="match status" value="1"/>
</dbReference>
<protein>
    <submittedName>
        <fullName evidence="13">Ion channel CASTOR</fullName>
    </submittedName>
</protein>
<keyword evidence="7 11" id="KW-0472">Membrane</keyword>
<feature type="transmembrane region" description="Helical" evidence="11">
    <location>
        <begin position="132"/>
        <end position="152"/>
    </location>
</feature>
<feature type="region of interest" description="Disordered" evidence="10">
    <location>
        <begin position="457"/>
        <end position="552"/>
    </location>
</feature>
<evidence type="ECO:0000256" key="6">
    <source>
        <dbReference type="ARBA" id="ARBA00023065"/>
    </source>
</evidence>